<dbReference type="Pfam" id="PF01070">
    <property type="entry name" value="FMN_dh"/>
    <property type="match status" value="1"/>
</dbReference>
<dbReference type="RefSeq" id="WP_189383480.1">
    <property type="nucleotide sequence ID" value="NZ_BAABFY010000010.1"/>
</dbReference>
<feature type="binding site" evidence="7">
    <location>
        <position position="55"/>
    </location>
    <ligand>
        <name>glyoxylate</name>
        <dbReference type="ChEBI" id="CHEBI:36655"/>
    </ligand>
</feature>
<dbReference type="FunFam" id="3.20.20.70:FF:000029">
    <property type="entry name" value="L-lactate dehydrogenase"/>
    <property type="match status" value="1"/>
</dbReference>
<proteinExistence type="inferred from homology"/>
<dbReference type="Gene3D" id="3.20.20.70">
    <property type="entry name" value="Aldolase class I"/>
    <property type="match status" value="1"/>
</dbReference>
<gene>
    <name evidence="9" type="primary">lldD</name>
    <name evidence="9" type="ORF">GCM10011450_00970</name>
</gene>
<dbReference type="PANTHER" id="PTHR10578">
    <property type="entry name" value="S -2-HYDROXY-ACID OXIDASE-RELATED"/>
    <property type="match status" value="1"/>
</dbReference>
<dbReference type="PROSITE" id="PS51349">
    <property type="entry name" value="FMN_HYDROXY_ACID_DH_2"/>
    <property type="match status" value="1"/>
</dbReference>
<feature type="binding site" evidence="7">
    <location>
        <position position="305"/>
    </location>
    <ligand>
        <name>FMN</name>
        <dbReference type="ChEBI" id="CHEBI:58210"/>
    </ligand>
</feature>
<feature type="binding site" evidence="7">
    <location>
        <begin position="360"/>
        <end position="361"/>
    </location>
    <ligand>
        <name>FMN</name>
        <dbReference type="ChEBI" id="CHEBI:58210"/>
    </ligand>
</feature>
<name>A0A918MVK1_9BURK</name>
<feature type="active site" description="Proton acceptor" evidence="6">
    <location>
        <position position="307"/>
    </location>
</feature>
<evidence type="ECO:0000256" key="6">
    <source>
        <dbReference type="PIRSR" id="PIRSR000138-1"/>
    </source>
</evidence>
<dbReference type="CDD" id="cd02809">
    <property type="entry name" value="alpha_hydroxyacid_oxid_FMN"/>
    <property type="match status" value="1"/>
</dbReference>
<feature type="binding site" evidence="7">
    <location>
        <position position="159"/>
    </location>
    <ligand>
        <name>glyoxylate</name>
        <dbReference type="ChEBI" id="CHEBI:36655"/>
    </ligand>
</feature>
<evidence type="ECO:0000256" key="2">
    <source>
        <dbReference type="ARBA" id="ARBA00022630"/>
    </source>
</evidence>
<evidence type="ECO:0000256" key="4">
    <source>
        <dbReference type="ARBA" id="ARBA00023002"/>
    </source>
</evidence>
<feature type="binding site" evidence="7">
    <location>
        <position position="310"/>
    </location>
    <ligand>
        <name>glyoxylate</name>
        <dbReference type="ChEBI" id="CHEBI:36655"/>
    </ligand>
</feature>
<reference evidence="9" key="2">
    <citation type="submission" date="2020-09" db="EMBL/GenBank/DDBJ databases">
        <authorList>
            <person name="Sun Q."/>
            <person name="Kim S."/>
        </authorList>
    </citation>
    <scope>NUCLEOTIDE SEQUENCE</scope>
    <source>
        <strain evidence="9">KCTC 23732</strain>
    </source>
</reference>
<feature type="binding site" evidence="7">
    <location>
        <position position="307"/>
    </location>
    <ligand>
        <name>glyoxylate</name>
        <dbReference type="ChEBI" id="CHEBI:36655"/>
    </ligand>
</feature>
<dbReference type="GO" id="GO:0010181">
    <property type="term" value="F:FMN binding"/>
    <property type="evidence" value="ECO:0007669"/>
    <property type="project" value="InterPro"/>
</dbReference>
<evidence type="ECO:0000256" key="7">
    <source>
        <dbReference type="PIRSR" id="PIRSR000138-2"/>
    </source>
</evidence>
<feature type="binding site" evidence="7">
    <location>
        <begin position="337"/>
        <end position="341"/>
    </location>
    <ligand>
        <name>FMN</name>
        <dbReference type="ChEBI" id="CHEBI:58210"/>
    </ligand>
</feature>
<dbReference type="InterPro" id="IPR012133">
    <property type="entry name" value="Alpha-hydoxy_acid_DH_FMN"/>
</dbReference>
<organism evidence="9 10">
    <name type="scientific">Advenella faeciporci</name>
    <dbReference type="NCBI Taxonomy" id="797535"/>
    <lineage>
        <taxon>Bacteria</taxon>
        <taxon>Pseudomonadati</taxon>
        <taxon>Pseudomonadota</taxon>
        <taxon>Betaproteobacteria</taxon>
        <taxon>Burkholderiales</taxon>
        <taxon>Alcaligenaceae</taxon>
    </lineage>
</organism>
<feature type="binding site" evidence="7">
    <location>
        <begin position="108"/>
        <end position="110"/>
    </location>
    <ligand>
        <name>FMN</name>
        <dbReference type="ChEBI" id="CHEBI:58210"/>
    </ligand>
</feature>
<evidence type="ECO:0000259" key="8">
    <source>
        <dbReference type="PROSITE" id="PS51349"/>
    </source>
</evidence>
<reference evidence="9" key="1">
    <citation type="journal article" date="2014" name="Int. J. Syst. Evol. Microbiol.">
        <title>Complete genome sequence of Corynebacterium casei LMG S-19264T (=DSM 44701T), isolated from a smear-ripened cheese.</title>
        <authorList>
            <consortium name="US DOE Joint Genome Institute (JGI-PGF)"/>
            <person name="Walter F."/>
            <person name="Albersmeier A."/>
            <person name="Kalinowski J."/>
            <person name="Ruckert C."/>
        </authorList>
    </citation>
    <scope>NUCLEOTIDE SEQUENCE</scope>
    <source>
        <strain evidence="9">KCTC 23732</strain>
    </source>
</reference>
<evidence type="ECO:0000256" key="3">
    <source>
        <dbReference type="ARBA" id="ARBA00022643"/>
    </source>
</evidence>
<protein>
    <submittedName>
        <fullName evidence="9">Alpha-hydroxy-acid oxidizing enzyme</fullName>
    </submittedName>
</protein>
<dbReference type="PROSITE" id="PS00557">
    <property type="entry name" value="FMN_HYDROXY_ACID_DH_1"/>
    <property type="match status" value="1"/>
</dbReference>
<dbReference type="GO" id="GO:0016614">
    <property type="term" value="F:oxidoreductase activity, acting on CH-OH group of donors"/>
    <property type="evidence" value="ECO:0007669"/>
    <property type="project" value="UniProtKB-ARBA"/>
</dbReference>
<dbReference type="PANTHER" id="PTHR10578:SF107">
    <property type="entry name" value="2-HYDROXYACID OXIDASE 1"/>
    <property type="match status" value="1"/>
</dbReference>
<keyword evidence="10" id="KW-1185">Reference proteome</keyword>
<feature type="binding site" evidence="7">
    <location>
        <position position="137"/>
    </location>
    <ligand>
        <name>FMN</name>
        <dbReference type="ChEBI" id="CHEBI:58210"/>
    </ligand>
</feature>
<comment type="similarity">
    <text evidence="5">Belongs to the FMN-dependent alpha-hydroxy acid dehydrogenase family.</text>
</comment>
<feature type="binding site" evidence="7">
    <location>
        <position position="185"/>
    </location>
    <ligand>
        <name>FMN</name>
        <dbReference type="ChEBI" id="CHEBI:58210"/>
    </ligand>
</feature>
<dbReference type="SUPFAM" id="SSF51395">
    <property type="entry name" value="FMN-linked oxidoreductases"/>
    <property type="match status" value="1"/>
</dbReference>
<comment type="cofactor">
    <cofactor evidence="1">
        <name>FMN</name>
        <dbReference type="ChEBI" id="CHEBI:58210"/>
    </cofactor>
</comment>
<feature type="binding site" evidence="7">
    <location>
        <position position="194"/>
    </location>
    <ligand>
        <name>glyoxylate</name>
        <dbReference type="ChEBI" id="CHEBI:36655"/>
    </ligand>
</feature>
<dbReference type="EMBL" id="BMYS01000001">
    <property type="protein sequence ID" value="GGW75425.1"/>
    <property type="molecule type" value="Genomic_DNA"/>
</dbReference>
<sequence length="424" mass="46645">MKASAHHTPPLQNTSSSAWTAFNGANTKSKLANILSLEDFETKARAYLPKALYGYIAGSVETRQSWKDNFNAFEEWGFVPRVLQNVARRSQSTTLFNHEWSCPFGIAPMGIAALSTYDGDQVMARAAAQANIPFILSGSSLTRLESIMEVAPNSWFQAYLPGEQQRINGLIARVKAAGVKTLVITVDIPVAGNRENNIRAGFSTPLRPSNRLIWDGLTHPRWLLGTFLRTLMDGVPHFENSFAERGAPIISRNVERDFSNREHLDWGHIEKIREQWPGHLIIKGILNAQDAALAKAKGADGIIISNHGGRQLDGAVSPLRVLPDVVQATGKLPVMLDGGIRRGSDVLKALALGAKFVFLGRPFNFAAATASQDGVNHAIALLKAEIDRNMAMLGVNQPEELGEAFLMRLYCECRGRYQRIGYCR</sequence>
<evidence type="ECO:0000313" key="10">
    <source>
        <dbReference type="Proteomes" id="UP000608345"/>
    </source>
</evidence>
<accession>A0A918MVK1</accession>
<keyword evidence="4" id="KW-0560">Oxidoreductase</keyword>
<feature type="domain" description="FMN hydroxy acid dehydrogenase" evidence="8">
    <location>
        <begin position="29"/>
        <end position="411"/>
    </location>
</feature>
<evidence type="ECO:0000256" key="5">
    <source>
        <dbReference type="ARBA" id="ARBA00024042"/>
    </source>
</evidence>
<evidence type="ECO:0000313" key="9">
    <source>
        <dbReference type="EMBL" id="GGW75425.1"/>
    </source>
</evidence>
<dbReference type="InterPro" id="IPR013785">
    <property type="entry name" value="Aldolase_TIM"/>
</dbReference>
<dbReference type="InterPro" id="IPR000262">
    <property type="entry name" value="FMN-dep_DH"/>
</dbReference>
<keyword evidence="3 7" id="KW-0288">FMN</keyword>
<comment type="caution">
    <text evidence="9">The sequence shown here is derived from an EMBL/GenBank/DDBJ whole genome shotgun (WGS) entry which is preliminary data.</text>
</comment>
<dbReference type="Proteomes" id="UP000608345">
    <property type="component" value="Unassembled WGS sequence"/>
</dbReference>
<feature type="binding site" evidence="7">
    <location>
        <position position="157"/>
    </location>
    <ligand>
        <name>FMN</name>
        <dbReference type="ChEBI" id="CHEBI:58210"/>
    </ligand>
</feature>
<dbReference type="PIRSF" id="PIRSF000138">
    <property type="entry name" value="Al-hdrx_acd_dh"/>
    <property type="match status" value="1"/>
</dbReference>
<dbReference type="InterPro" id="IPR008259">
    <property type="entry name" value="FMN_hydac_DH_AS"/>
</dbReference>
<evidence type="ECO:0000256" key="1">
    <source>
        <dbReference type="ARBA" id="ARBA00001917"/>
    </source>
</evidence>
<feature type="binding site" evidence="7">
    <location>
        <position position="283"/>
    </location>
    <ligand>
        <name>FMN</name>
        <dbReference type="ChEBI" id="CHEBI:58210"/>
    </ligand>
</feature>
<dbReference type="AlphaFoldDB" id="A0A918MVK1"/>
<keyword evidence="2 7" id="KW-0285">Flavoprotein</keyword>
<dbReference type="InterPro" id="IPR037396">
    <property type="entry name" value="FMN_HAD"/>
</dbReference>